<feature type="transmembrane region" description="Helical" evidence="1">
    <location>
        <begin position="78"/>
        <end position="106"/>
    </location>
</feature>
<feature type="transmembrane region" description="Helical" evidence="1">
    <location>
        <begin position="9"/>
        <end position="30"/>
    </location>
</feature>
<keyword evidence="1" id="KW-1133">Transmembrane helix</keyword>
<dbReference type="EMBL" id="BAAALT010000156">
    <property type="protein sequence ID" value="GAA1818474.1"/>
    <property type="molecule type" value="Genomic_DNA"/>
</dbReference>
<evidence type="ECO:0000313" key="3">
    <source>
        <dbReference type="Proteomes" id="UP001500218"/>
    </source>
</evidence>
<reference evidence="2 3" key="1">
    <citation type="journal article" date="2019" name="Int. J. Syst. Evol. Microbiol.">
        <title>The Global Catalogue of Microorganisms (GCM) 10K type strain sequencing project: providing services to taxonomists for standard genome sequencing and annotation.</title>
        <authorList>
            <consortium name="The Broad Institute Genomics Platform"/>
            <consortium name="The Broad Institute Genome Sequencing Center for Infectious Disease"/>
            <person name="Wu L."/>
            <person name="Ma J."/>
        </authorList>
    </citation>
    <scope>NUCLEOTIDE SEQUENCE [LARGE SCALE GENOMIC DNA]</scope>
    <source>
        <strain evidence="2 3">JCM 13250</strain>
    </source>
</reference>
<comment type="caution">
    <text evidence="2">The sequence shown here is derived from an EMBL/GenBank/DDBJ whole genome shotgun (WGS) entry which is preliminary data.</text>
</comment>
<name>A0ABN2MBW0_9ACTN</name>
<gene>
    <name evidence="2" type="ORF">GCM10009682_43890</name>
</gene>
<protein>
    <recommendedName>
        <fullName evidence="4">DUF4190 domain-containing protein</fullName>
    </recommendedName>
</protein>
<dbReference type="Proteomes" id="UP001500218">
    <property type="component" value="Unassembled WGS sequence"/>
</dbReference>
<sequence>MAPDRSRRVAVWTVLGWHALYLVALLVAIGSGLANDSGFGDLVAIVLGIYGGGLLVVSAPLALALARRFTRDRGAGPGAALGWGTLATAIGAVVGVVVVGVVMLLMRLAMGDAGL</sequence>
<feature type="transmembrane region" description="Helical" evidence="1">
    <location>
        <begin position="42"/>
        <end position="66"/>
    </location>
</feature>
<accession>A0ABN2MBW0</accession>
<keyword evidence="1" id="KW-0472">Membrane</keyword>
<evidence type="ECO:0000313" key="2">
    <source>
        <dbReference type="EMBL" id="GAA1818474.1"/>
    </source>
</evidence>
<organism evidence="2 3">
    <name type="scientific">Luedemannella flava</name>
    <dbReference type="NCBI Taxonomy" id="349316"/>
    <lineage>
        <taxon>Bacteria</taxon>
        <taxon>Bacillati</taxon>
        <taxon>Actinomycetota</taxon>
        <taxon>Actinomycetes</taxon>
        <taxon>Micromonosporales</taxon>
        <taxon>Micromonosporaceae</taxon>
        <taxon>Luedemannella</taxon>
    </lineage>
</organism>
<keyword evidence="3" id="KW-1185">Reference proteome</keyword>
<evidence type="ECO:0008006" key="4">
    <source>
        <dbReference type="Google" id="ProtNLM"/>
    </source>
</evidence>
<keyword evidence="1" id="KW-0812">Transmembrane</keyword>
<evidence type="ECO:0000256" key="1">
    <source>
        <dbReference type="SAM" id="Phobius"/>
    </source>
</evidence>
<proteinExistence type="predicted"/>